<protein>
    <recommendedName>
        <fullName evidence="3">Beta-glucuronidase C-terminal domain-containing protein</fullName>
    </recommendedName>
</protein>
<dbReference type="InParanoid" id="A0A7C8IU42"/>
<feature type="domain" description="Beta-glucuronidase C-terminal" evidence="3">
    <location>
        <begin position="443"/>
        <end position="565"/>
    </location>
</feature>
<dbReference type="AlphaFoldDB" id="A0A7C8IU42"/>
<reference evidence="4 5" key="1">
    <citation type="submission" date="2019-12" db="EMBL/GenBank/DDBJ databases">
        <title>Draft genome sequence of the ascomycete Xylaria multiplex DSM 110363.</title>
        <authorList>
            <person name="Buettner E."/>
            <person name="Kellner H."/>
        </authorList>
    </citation>
    <scope>NUCLEOTIDE SEQUENCE [LARGE SCALE GENOMIC DNA]</scope>
    <source>
        <strain evidence="4 5">DSM 110363</strain>
    </source>
</reference>
<evidence type="ECO:0000256" key="2">
    <source>
        <dbReference type="SAM" id="SignalP"/>
    </source>
</evidence>
<keyword evidence="2" id="KW-0732">Signal</keyword>
<feature type="region of interest" description="Disordered" evidence="1">
    <location>
        <begin position="617"/>
        <end position="643"/>
    </location>
</feature>
<gene>
    <name evidence="4" type="ORF">GQX73_g2622</name>
</gene>
<dbReference type="EMBL" id="WUBL01000017">
    <property type="protein sequence ID" value="KAF2971040.1"/>
    <property type="molecule type" value="Genomic_DNA"/>
</dbReference>
<dbReference type="InterPro" id="IPR017853">
    <property type="entry name" value="GH"/>
</dbReference>
<dbReference type="InterPro" id="IPR031728">
    <property type="entry name" value="GlcAase_C"/>
</dbReference>
<dbReference type="InterPro" id="IPR052974">
    <property type="entry name" value="GH79_Enzymes"/>
</dbReference>
<comment type="caution">
    <text evidence="4">The sequence shown here is derived from an EMBL/GenBank/DDBJ whole genome shotgun (WGS) entry which is preliminary data.</text>
</comment>
<name>A0A7C8IU42_9PEZI</name>
<dbReference type="OrthoDB" id="6503935at2759"/>
<dbReference type="Proteomes" id="UP000481858">
    <property type="component" value="Unassembled WGS sequence"/>
</dbReference>
<accession>A0A7C8IU42</accession>
<proteinExistence type="predicted"/>
<organism evidence="4 5">
    <name type="scientific">Xylaria multiplex</name>
    <dbReference type="NCBI Taxonomy" id="323545"/>
    <lineage>
        <taxon>Eukaryota</taxon>
        <taxon>Fungi</taxon>
        <taxon>Dikarya</taxon>
        <taxon>Ascomycota</taxon>
        <taxon>Pezizomycotina</taxon>
        <taxon>Sordariomycetes</taxon>
        <taxon>Xylariomycetidae</taxon>
        <taxon>Xylariales</taxon>
        <taxon>Xylariaceae</taxon>
        <taxon>Xylaria</taxon>
    </lineage>
</organism>
<feature type="compositionally biased region" description="Basic and acidic residues" evidence="1">
    <location>
        <begin position="633"/>
        <end position="643"/>
    </location>
</feature>
<evidence type="ECO:0000313" key="5">
    <source>
        <dbReference type="Proteomes" id="UP000481858"/>
    </source>
</evidence>
<keyword evidence="5" id="KW-1185">Reference proteome</keyword>
<dbReference type="SUPFAM" id="SSF51445">
    <property type="entry name" value="(Trans)glycosidases"/>
    <property type="match status" value="1"/>
</dbReference>
<dbReference type="PANTHER" id="PTHR36183">
    <property type="entry name" value="BETA-GLUCURONIDASE"/>
    <property type="match status" value="1"/>
</dbReference>
<evidence type="ECO:0000313" key="4">
    <source>
        <dbReference type="EMBL" id="KAF2971040.1"/>
    </source>
</evidence>
<dbReference type="PANTHER" id="PTHR36183:SF2">
    <property type="entry name" value="BETA-GLUCURONIDASE C-TERMINAL DOMAIN-CONTAINING PROTEIN"/>
    <property type="match status" value="1"/>
</dbReference>
<sequence>MIFSRSFLALAMAGVAAAQNKTTVSISVPSNLSTRVLVPDVYGYSIEPVWLDSYLNTSLASTLLGSIANVIGKAPPIRVGGNTADQTYLYPSSPLPLTGNDSAAIPDPLHAHSFNITPRWFDTWATYFPNGTELIFTLNLKDNSSSWANAVAEAEAAHAGLGNSLVAFELGNEIDHFINKGWRDASWGVKTYIEQFRNLTGQITGSSWYQALDNGGKKTPTFQAAVFADPPLVPDQQDEIDDFSIANLTAGGIVSRAEEKDIISSYAVHLYPQSTCDTPRWYRLRLDLLSDHSVLWKNVSQYIPQVAAADAAGAPLVMGETNSASCSGKSGISDTFGAALWAVDYVLTAASIGIRKVYFHLGAQSEYSSFTPLPYTLKNETLAPGIRASWYAHYFLARVVSGQSRNCSGAQPEFRVAALPGANSSSLSGFAVYDDAKKTAAGEGLSKLVFLDMGVWNGTEGLSNPSTLSATDGAMFSEGTRPVSTFEVATPWAQGVQVKVVRLAGPGTNAKSNVTVAGTVFDDGTGEPVVGGGEGRQLGDEYSEIIQVDAAGVLRFDVQRAEGVLLEVGSDEACNDNSQDSPTPGISGSFRAEASWRNIMFAVLVGVAGIIARAGESGSSATGAGVNTGAGTTREKTEAEIEADRLYDEAIEEEYAKREGGA</sequence>
<evidence type="ECO:0000259" key="3">
    <source>
        <dbReference type="Pfam" id="PF16862"/>
    </source>
</evidence>
<feature type="signal peptide" evidence="2">
    <location>
        <begin position="1"/>
        <end position="18"/>
    </location>
</feature>
<evidence type="ECO:0000256" key="1">
    <source>
        <dbReference type="SAM" id="MobiDB-lite"/>
    </source>
</evidence>
<dbReference type="Gene3D" id="3.20.20.80">
    <property type="entry name" value="Glycosidases"/>
    <property type="match status" value="1"/>
</dbReference>
<feature type="compositionally biased region" description="Low complexity" evidence="1">
    <location>
        <begin position="617"/>
        <end position="632"/>
    </location>
</feature>
<dbReference type="Pfam" id="PF16862">
    <property type="entry name" value="Glyco_hydro_79C"/>
    <property type="match status" value="1"/>
</dbReference>
<feature type="chain" id="PRO_5028899743" description="Beta-glucuronidase C-terminal domain-containing protein" evidence="2">
    <location>
        <begin position="19"/>
        <end position="662"/>
    </location>
</feature>